<organism evidence="2 3">
    <name type="scientific">Zopfia rhizophila CBS 207.26</name>
    <dbReference type="NCBI Taxonomy" id="1314779"/>
    <lineage>
        <taxon>Eukaryota</taxon>
        <taxon>Fungi</taxon>
        <taxon>Dikarya</taxon>
        <taxon>Ascomycota</taxon>
        <taxon>Pezizomycotina</taxon>
        <taxon>Dothideomycetes</taxon>
        <taxon>Dothideomycetes incertae sedis</taxon>
        <taxon>Zopfiaceae</taxon>
        <taxon>Zopfia</taxon>
    </lineage>
</organism>
<dbReference type="OrthoDB" id="2898509at2759"/>
<evidence type="ECO:0000313" key="2">
    <source>
        <dbReference type="EMBL" id="KAF2177268.1"/>
    </source>
</evidence>
<evidence type="ECO:0000256" key="1">
    <source>
        <dbReference type="ARBA" id="ARBA00023002"/>
    </source>
</evidence>
<dbReference type="InterPro" id="IPR052228">
    <property type="entry name" value="Sec_Metab_Biosynth_Oxidored"/>
</dbReference>
<proteinExistence type="predicted"/>
<keyword evidence="3" id="KW-1185">Reference proteome</keyword>
<dbReference type="AlphaFoldDB" id="A0A6A6DFN8"/>
<evidence type="ECO:0008006" key="4">
    <source>
        <dbReference type="Google" id="ProtNLM"/>
    </source>
</evidence>
<keyword evidence="1" id="KW-0560">Oxidoreductase</keyword>
<sequence length="259" mass="28907">MVKFSIIKQSNKHFAKNDAENAQGLVCSACERIAAAEKKVDYLFMSQGGIPLTVPRYTKEGIDICSALSYFSRMWLIVNLLPLLRQSSRPRVLSVLNGGREKTIMEDDIGLEDARHYAPRAAINHTTTMTSPAFELLASSDKHITFMHAFPGLVATDNFARLAAPESYGFIGRLIVPLLGQFISMVQWLFGMSAADCGARQAFLLTSEKYGPGEAWRIDQRSDSVATSGVLEEYRERGWRDKVWDYTIHVFEKALATSS</sequence>
<reference evidence="2" key="1">
    <citation type="journal article" date="2020" name="Stud. Mycol.">
        <title>101 Dothideomycetes genomes: a test case for predicting lifestyles and emergence of pathogens.</title>
        <authorList>
            <person name="Haridas S."/>
            <person name="Albert R."/>
            <person name="Binder M."/>
            <person name="Bloem J."/>
            <person name="Labutti K."/>
            <person name="Salamov A."/>
            <person name="Andreopoulos B."/>
            <person name="Baker S."/>
            <person name="Barry K."/>
            <person name="Bills G."/>
            <person name="Bluhm B."/>
            <person name="Cannon C."/>
            <person name="Castanera R."/>
            <person name="Culley D."/>
            <person name="Daum C."/>
            <person name="Ezra D."/>
            <person name="Gonzalez J."/>
            <person name="Henrissat B."/>
            <person name="Kuo A."/>
            <person name="Liang C."/>
            <person name="Lipzen A."/>
            <person name="Lutzoni F."/>
            <person name="Magnuson J."/>
            <person name="Mondo S."/>
            <person name="Nolan M."/>
            <person name="Ohm R."/>
            <person name="Pangilinan J."/>
            <person name="Park H.-J."/>
            <person name="Ramirez L."/>
            <person name="Alfaro M."/>
            <person name="Sun H."/>
            <person name="Tritt A."/>
            <person name="Yoshinaga Y."/>
            <person name="Zwiers L.-H."/>
            <person name="Turgeon B."/>
            <person name="Goodwin S."/>
            <person name="Spatafora J."/>
            <person name="Crous P."/>
            <person name="Grigoriev I."/>
        </authorList>
    </citation>
    <scope>NUCLEOTIDE SEQUENCE</scope>
    <source>
        <strain evidence="2">CBS 207.26</strain>
    </source>
</reference>
<dbReference type="Gene3D" id="3.40.50.720">
    <property type="entry name" value="NAD(P)-binding Rossmann-like Domain"/>
    <property type="match status" value="1"/>
</dbReference>
<protein>
    <recommendedName>
        <fullName evidence="4">NAD(P)-binding protein</fullName>
    </recommendedName>
</protein>
<evidence type="ECO:0000313" key="3">
    <source>
        <dbReference type="Proteomes" id="UP000800200"/>
    </source>
</evidence>
<dbReference type="PANTHER" id="PTHR47534">
    <property type="entry name" value="YALI0E05731P"/>
    <property type="match status" value="1"/>
</dbReference>
<dbReference type="SUPFAM" id="SSF51735">
    <property type="entry name" value="NAD(P)-binding Rossmann-fold domains"/>
    <property type="match status" value="1"/>
</dbReference>
<dbReference type="InterPro" id="IPR036291">
    <property type="entry name" value="NAD(P)-bd_dom_sf"/>
</dbReference>
<dbReference type="PANTHER" id="PTHR47534:SF3">
    <property type="entry name" value="ALCOHOL DEHYDROGENASE-LIKE C-TERMINAL DOMAIN-CONTAINING PROTEIN"/>
    <property type="match status" value="1"/>
</dbReference>
<dbReference type="GO" id="GO:0016491">
    <property type="term" value="F:oxidoreductase activity"/>
    <property type="evidence" value="ECO:0007669"/>
    <property type="project" value="UniProtKB-KW"/>
</dbReference>
<dbReference type="EMBL" id="ML994691">
    <property type="protein sequence ID" value="KAF2177268.1"/>
    <property type="molecule type" value="Genomic_DNA"/>
</dbReference>
<name>A0A6A6DFN8_9PEZI</name>
<gene>
    <name evidence="2" type="ORF">K469DRAFT_677524</name>
</gene>
<dbReference type="Proteomes" id="UP000800200">
    <property type="component" value="Unassembled WGS sequence"/>
</dbReference>
<accession>A0A6A6DFN8</accession>